<reference evidence="1" key="1">
    <citation type="submission" date="2017-07" db="EMBL/GenBank/DDBJ databases">
        <title>Leptospira spp. isolated from tropical soils.</title>
        <authorList>
            <person name="Thibeaux R."/>
            <person name="Iraola G."/>
            <person name="Ferres I."/>
            <person name="Bierque E."/>
            <person name="Girault D."/>
            <person name="Soupe-Gilbert M.-E."/>
            <person name="Picardeau M."/>
            <person name="Goarant C."/>
        </authorList>
    </citation>
    <scope>NUCLEOTIDE SEQUENCE [LARGE SCALE GENOMIC DNA]</scope>
    <source>
        <strain evidence="1">ATI7-C-A5</strain>
    </source>
</reference>
<dbReference type="EMBL" id="NPEF01000102">
    <property type="protein sequence ID" value="PJZ92828.1"/>
    <property type="molecule type" value="Genomic_DNA"/>
</dbReference>
<comment type="caution">
    <text evidence="1">The sequence shown here is derived from an EMBL/GenBank/DDBJ whole genome shotgun (WGS) entry which is preliminary data.</text>
</comment>
<evidence type="ECO:0000313" key="1">
    <source>
        <dbReference type="EMBL" id="PJZ92828.1"/>
    </source>
</evidence>
<gene>
    <name evidence="1" type="ORF">CH379_11090</name>
</gene>
<accession>A0A2N0B8L4</accession>
<protein>
    <submittedName>
        <fullName evidence="1">Uncharacterized protein</fullName>
    </submittedName>
</protein>
<dbReference type="AlphaFoldDB" id="A0A2N0B8L4"/>
<proteinExistence type="predicted"/>
<organism evidence="1">
    <name type="scientific">Leptospira ellisii</name>
    <dbReference type="NCBI Taxonomy" id="2023197"/>
    <lineage>
        <taxon>Bacteria</taxon>
        <taxon>Pseudomonadati</taxon>
        <taxon>Spirochaetota</taxon>
        <taxon>Spirochaetia</taxon>
        <taxon>Leptospirales</taxon>
        <taxon>Leptospiraceae</taxon>
        <taxon>Leptospira</taxon>
    </lineage>
</organism>
<sequence length="66" mass="7120">MRAIRFSPPFSNGQAADNVIGEPNLTKPNTTSIVSDSRIVSTFSVTATPCGLWVADSTSNRMLFFP</sequence>
<name>A0A2N0B8L4_9LEPT</name>